<evidence type="ECO:0000313" key="3">
    <source>
        <dbReference type="EMBL" id="RZF44226.1"/>
    </source>
</evidence>
<dbReference type="InterPro" id="IPR001810">
    <property type="entry name" value="F-box_dom"/>
</dbReference>
<dbReference type="InterPro" id="IPR032675">
    <property type="entry name" value="LRR_dom_sf"/>
</dbReference>
<dbReference type="PANTHER" id="PTHR45691">
    <property type="entry name" value="PROTEIN DIAPHANOUS"/>
    <property type="match status" value="1"/>
</dbReference>
<dbReference type="STRING" id="195883.A0A482XEH8"/>
<dbReference type="FunCoup" id="A0A482XEH8">
    <property type="interactions" value="16"/>
</dbReference>
<dbReference type="PANTHER" id="PTHR45691:SF6">
    <property type="entry name" value="PROTEIN DIAPHANOUS"/>
    <property type="match status" value="1"/>
</dbReference>
<dbReference type="Pfam" id="PF12937">
    <property type="entry name" value="F-box-like"/>
    <property type="match status" value="1"/>
</dbReference>
<sequence length="480" mass="52926">MAKRQSSTQREECSAYKKLKTCSEELEKSVDSAGTADEPSNYPSLLDLSDDILLIILSHLHPIDIEALSKTNSRLNIICHDRTLWTEVDFRPYPLLASGLEKFIEFFLPITKSIACCGPSLPSNEAQTSPPPAALVDPPAPSSPSPPPPPSSSPPLPPPSSSHPPPSTPPPPPAPPPPPVDYTMTHELMEAISRQAYQLRKLILENQRINTSELLLEYFPSSLEHLELKSSILENMPSQQSYFFDVKTNLPYLKVLDLTGNKWFLPHSLLALSKSATLKELILAKCMNLCDCVPYASLAALYGFRSLQVLDLRGTLVEDSDVSCFNRISTLRQLYLEAPAGVEGGRRLITDMCVTSFGGVRAHHNHPHAPHHRAAPGQPPPHHHQLELNRIGVLLLEAYPWRVQQPSQLTCLVVRNYTAITDISLKHAGTCLPNLTSLDVSGTSCTEAGVRLFQQQRSDVTLLSDYPATLPLPLPLLNNR</sequence>
<dbReference type="EMBL" id="QKKF02011224">
    <property type="protein sequence ID" value="RZF44226.1"/>
    <property type="molecule type" value="Genomic_DNA"/>
</dbReference>
<name>A0A482XEH8_LAOST</name>
<reference evidence="3 4" key="1">
    <citation type="journal article" date="2017" name="Gigascience">
        <title>Genome sequence of the small brown planthopper, Laodelphax striatellus.</title>
        <authorList>
            <person name="Zhu J."/>
            <person name="Jiang F."/>
            <person name="Wang X."/>
            <person name="Yang P."/>
            <person name="Bao Y."/>
            <person name="Zhao W."/>
            <person name="Wang W."/>
            <person name="Lu H."/>
            <person name="Wang Q."/>
            <person name="Cui N."/>
            <person name="Li J."/>
            <person name="Chen X."/>
            <person name="Luo L."/>
            <person name="Yu J."/>
            <person name="Kang L."/>
            <person name="Cui F."/>
        </authorList>
    </citation>
    <scope>NUCLEOTIDE SEQUENCE [LARGE SCALE GENOMIC DNA]</scope>
    <source>
        <strain evidence="3">Lst14</strain>
    </source>
</reference>
<accession>A0A482XEH8</accession>
<dbReference type="GO" id="GO:0030041">
    <property type="term" value="P:actin filament polymerization"/>
    <property type="evidence" value="ECO:0007669"/>
    <property type="project" value="TreeGrafter"/>
</dbReference>
<dbReference type="InterPro" id="IPR051412">
    <property type="entry name" value="Formin_Homology_Diaphanous_sf"/>
</dbReference>
<dbReference type="GO" id="GO:0005884">
    <property type="term" value="C:actin filament"/>
    <property type="evidence" value="ECO:0007669"/>
    <property type="project" value="TreeGrafter"/>
</dbReference>
<organism evidence="3 4">
    <name type="scientific">Laodelphax striatellus</name>
    <name type="common">Small brown planthopper</name>
    <name type="synonym">Delphax striatella</name>
    <dbReference type="NCBI Taxonomy" id="195883"/>
    <lineage>
        <taxon>Eukaryota</taxon>
        <taxon>Metazoa</taxon>
        <taxon>Ecdysozoa</taxon>
        <taxon>Arthropoda</taxon>
        <taxon>Hexapoda</taxon>
        <taxon>Insecta</taxon>
        <taxon>Pterygota</taxon>
        <taxon>Neoptera</taxon>
        <taxon>Paraneoptera</taxon>
        <taxon>Hemiptera</taxon>
        <taxon>Auchenorrhyncha</taxon>
        <taxon>Fulgoroidea</taxon>
        <taxon>Delphacidae</taxon>
        <taxon>Criomorphinae</taxon>
        <taxon>Laodelphax</taxon>
    </lineage>
</organism>
<protein>
    <recommendedName>
        <fullName evidence="2">F-box domain-containing protein</fullName>
    </recommendedName>
</protein>
<gene>
    <name evidence="3" type="ORF">LSTR_LSTR003866</name>
</gene>
<comment type="caution">
    <text evidence="3">The sequence shown here is derived from an EMBL/GenBank/DDBJ whole genome shotgun (WGS) entry which is preliminary data.</text>
</comment>
<keyword evidence="4" id="KW-1185">Reference proteome</keyword>
<dbReference type="SUPFAM" id="SSF81383">
    <property type="entry name" value="F-box domain"/>
    <property type="match status" value="1"/>
</dbReference>
<feature type="compositionally biased region" description="Pro residues" evidence="1">
    <location>
        <begin position="129"/>
        <end position="180"/>
    </location>
</feature>
<dbReference type="SUPFAM" id="SSF52047">
    <property type="entry name" value="RNI-like"/>
    <property type="match status" value="1"/>
</dbReference>
<proteinExistence type="predicted"/>
<dbReference type="InParanoid" id="A0A482XEH8"/>
<evidence type="ECO:0000259" key="2">
    <source>
        <dbReference type="PROSITE" id="PS50181"/>
    </source>
</evidence>
<dbReference type="AlphaFoldDB" id="A0A482XEH8"/>
<dbReference type="PROSITE" id="PS50181">
    <property type="entry name" value="FBOX"/>
    <property type="match status" value="1"/>
</dbReference>
<dbReference type="Proteomes" id="UP000291343">
    <property type="component" value="Unassembled WGS sequence"/>
</dbReference>
<evidence type="ECO:0000313" key="4">
    <source>
        <dbReference type="Proteomes" id="UP000291343"/>
    </source>
</evidence>
<evidence type="ECO:0000256" key="1">
    <source>
        <dbReference type="SAM" id="MobiDB-lite"/>
    </source>
</evidence>
<dbReference type="Gene3D" id="3.80.10.10">
    <property type="entry name" value="Ribonuclease Inhibitor"/>
    <property type="match status" value="2"/>
</dbReference>
<dbReference type="InterPro" id="IPR036047">
    <property type="entry name" value="F-box-like_dom_sf"/>
</dbReference>
<dbReference type="OrthoDB" id="9856535at2759"/>
<feature type="domain" description="F-box" evidence="2">
    <location>
        <begin position="42"/>
        <end position="88"/>
    </location>
</feature>
<feature type="region of interest" description="Disordered" evidence="1">
    <location>
        <begin position="121"/>
        <end position="183"/>
    </location>
</feature>